<proteinExistence type="predicted"/>
<accession>A0A915EVK3</accession>
<sequence length="140" mass="15819">MTIDRNLRNYHIQAQLTPEKARDSTFIDCLFETRLMSSIVTMFSSTAMGSKVRVWQTEEAALLLAESELGFRMATLIHTFQSGNFGLRWRDLTIMKTTTDGDAWVIKIELKKAKTISSAGNVQFHVIAKSTRKGTSPMNE</sequence>
<evidence type="ECO:0000313" key="1">
    <source>
        <dbReference type="Proteomes" id="UP000887574"/>
    </source>
</evidence>
<protein>
    <submittedName>
        <fullName evidence="2">Uncharacterized protein</fullName>
    </submittedName>
</protein>
<reference evidence="2" key="1">
    <citation type="submission" date="2022-11" db="UniProtKB">
        <authorList>
            <consortium name="WormBaseParasite"/>
        </authorList>
    </citation>
    <scope>IDENTIFICATION</scope>
</reference>
<dbReference type="WBParaSite" id="jg9466">
    <property type="protein sequence ID" value="jg9466"/>
    <property type="gene ID" value="jg9466"/>
</dbReference>
<evidence type="ECO:0000313" key="2">
    <source>
        <dbReference type="WBParaSite" id="jg9466"/>
    </source>
</evidence>
<name>A0A915EVK3_9BILA</name>
<keyword evidence="1" id="KW-1185">Reference proteome</keyword>
<dbReference type="AlphaFoldDB" id="A0A915EVK3"/>
<dbReference type="Proteomes" id="UP000887574">
    <property type="component" value="Unplaced"/>
</dbReference>
<organism evidence="1 2">
    <name type="scientific">Ditylenchus dipsaci</name>
    <dbReference type="NCBI Taxonomy" id="166011"/>
    <lineage>
        <taxon>Eukaryota</taxon>
        <taxon>Metazoa</taxon>
        <taxon>Ecdysozoa</taxon>
        <taxon>Nematoda</taxon>
        <taxon>Chromadorea</taxon>
        <taxon>Rhabditida</taxon>
        <taxon>Tylenchina</taxon>
        <taxon>Tylenchomorpha</taxon>
        <taxon>Sphaerularioidea</taxon>
        <taxon>Anguinidae</taxon>
        <taxon>Anguininae</taxon>
        <taxon>Ditylenchus</taxon>
    </lineage>
</organism>